<sequence>MYGLRTGDSHTKLKYADGNTLFENWSVSEAPPHSPPVSAAPGNCPGMLWSLTIHQQGSKPQPLITDK</sequence>
<comment type="caution">
    <text evidence="1">The sequence shown here is derived from an EMBL/GenBank/DDBJ whole genome shotgun (WGS) entry which is preliminary data.</text>
</comment>
<dbReference type="EMBL" id="VSRR010018414">
    <property type="protein sequence ID" value="MPC61323.1"/>
    <property type="molecule type" value="Genomic_DNA"/>
</dbReference>
<protein>
    <submittedName>
        <fullName evidence="1">Uncharacterized protein</fullName>
    </submittedName>
</protein>
<keyword evidence="2" id="KW-1185">Reference proteome</keyword>
<evidence type="ECO:0000313" key="2">
    <source>
        <dbReference type="Proteomes" id="UP000324222"/>
    </source>
</evidence>
<proteinExistence type="predicted"/>
<evidence type="ECO:0000313" key="1">
    <source>
        <dbReference type="EMBL" id="MPC61323.1"/>
    </source>
</evidence>
<dbReference type="Proteomes" id="UP000324222">
    <property type="component" value="Unassembled WGS sequence"/>
</dbReference>
<name>A0A5B7GUL6_PORTR</name>
<gene>
    <name evidence="1" type="ORF">E2C01_055393</name>
</gene>
<dbReference type="AlphaFoldDB" id="A0A5B7GUL6"/>
<accession>A0A5B7GUL6</accession>
<organism evidence="1 2">
    <name type="scientific">Portunus trituberculatus</name>
    <name type="common">Swimming crab</name>
    <name type="synonym">Neptunus trituberculatus</name>
    <dbReference type="NCBI Taxonomy" id="210409"/>
    <lineage>
        <taxon>Eukaryota</taxon>
        <taxon>Metazoa</taxon>
        <taxon>Ecdysozoa</taxon>
        <taxon>Arthropoda</taxon>
        <taxon>Crustacea</taxon>
        <taxon>Multicrustacea</taxon>
        <taxon>Malacostraca</taxon>
        <taxon>Eumalacostraca</taxon>
        <taxon>Eucarida</taxon>
        <taxon>Decapoda</taxon>
        <taxon>Pleocyemata</taxon>
        <taxon>Brachyura</taxon>
        <taxon>Eubrachyura</taxon>
        <taxon>Portunoidea</taxon>
        <taxon>Portunidae</taxon>
        <taxon>Portuninae</taxon>
        <taxon>Portunus</taxon>
    </lineage>
</organism>
<reference evidence="1 2" key="1">
    <citation type="submission" date="2019-05" db="EMBL/GenBank/DDBJ databases">
        <title>Another draft genome of Portunus trituberculatus and its Hox gene families provides insights of decapod evolution.</title>
        <authorList>
            <person name="Jeong J.-H."/>
            <person name="Song I."/>
            <person name="Kim S."/>
            <person name="Choi T."/>
            <person name="Kim D."/>
            <person name="Ryu S."/>
            <person name="Kim W."/>
        </authorList>
    </citation>
    <scope>NUCLEOTIDE SEQUENCE [LARGE SCALE GENOMIC DNA]</scope>
    <source>
        <tissue evidence="1">Muscle</tissue>
    </source>
</reference>